<comment type="caution">
    <text evidence="1">The sequence shown here is derived from an EMBL/GenBank/DDBJ whole genome shotgun (WGS) entry which is preliminary data.</text>
</comment>
<accession>A0A8E0KVD8</accession>
<organism evidence="1 2">
    <name type="scientific">Escherichia coli 97.0246</name>
    <dbReference type="NCBI Taxonomy" id="869670"/>
    <lineage>
        <taxon>Bacteria</taxon>
        <taxon>Pseudomonadati</taxon>
        <taxon>Pseudomonadota</taxon>
        <taxon>Gammaproteobacteria</taxon>
        <taxon>Enterobacterales</taxon>
        <taxon>Enterobacteriaceae</taxon>
        <taxon>Escherichia</taxon>
    </lineage>
</organism>
<reference evidence="1 2" key="1">
    <citation type="submission" date="2011-12" db="EMBL/GenBank/DDBJ databases">
        <authorList>
            <person name="Brinkac L."/>
            <person name="Radune D."/>
            <person name="Sanka R."/>
            <person name="Selengut J."/>
            <person name="DebRoy C."/>
            <person name="Feng P."/>
            <person name="Fratamico P.M."/>
            <person name="Kapur V."/>
            <person name="Kariyawasam S."/>
            <person name="Losada L."/>
            <person name="Nierman W.C."/>
            <person name="Nelson K."/>
        </authorList>
    </citation>
    <scope>NUCLEOTIDE SEQUENCE [LARGE SCALE GENOMIC DNA]</scope>
    <source>
        <strain evidence="1 2">97.0246</strain>
    </source>
</reference>
<proteinExistence type="predicted"/>
<evidence type="ECO:0000313" key="2">
    <source>
        <dbReference type="Proteomes" id="UP000004454"/>
    </source>
</evidence>
<gene>
    <name evidence="1" type="ORF">EC970246_A0002</name>
</gene>
<dbReference type="Proteomes" id="UP000004454">
    <property type="component" value="Unassembled WGS sequence"/>
</dbReference>
<dbReference type="EMBL" id="AEZJ02000016">
    <property type="protein sequence ID" value="EIG93756.1"/>
    <property type="molecule type" value="Genomic_DNA"/>
</dbReference>
<evidence type="ECO:0000313" key="1">
    <source>
        <dbReference type="EMBL" id="EIG93756.1"/>
    </source>
</evidence>
<protein>
    <submittedName>
        <fullName evidence="1">Uncharacterized protein</fullName>
    </submittedName>
</protein>
<dbReference type="AlphaFoldDB" id="A0A8E0KVD8"/>
<sequence length="39" mass="4626">MISRNTISGQNGEELNERRKKGRLRDLSLLRFWLGDIPR</sequence>
<name>A0A8E0KVD8_ECOLX</name>